<reference evidence="1" key="1">
    <citation type="submission" date="2020-09" db="EMBL/GenBank/DDBJ databases">
        <title>Streptomyces canutascabiei sp. nov., which causes potato common scab and is distributed across the world.</title>
        <authorList>
            <person name="Nguyen H.P."/>
            <person name="Weisberg A.J."/>
            <person name="Chang J.H."/>
            <person name="Clarke C.R."/>
        </authorList>
    </citation>
    <scope>NUCLEOTIDE SEQUENCE</scope>
    <source>
        <strain evidence="1">ID-01-6.2a</strain>
    </source>
</reference>
<sequence length="153" mass="16683">MTDRSGTGSERLSGVPVDGGRWSATAADVRRVREVWEELGIHCSPAALRFVEEFEGSGFTYPRHPLDPGTHRCALDAERASRIVHGDRLRAYEQRAGRRLTPVGTAASGPLVLLVAEGGRTYGAYDAFLALYGESPEEALAHLLGRVRPVRLE</sequence>
<dbReference type="Pfam" id="PF14433">
    <property type="entry name" value="SUKH-3"/>
    <property type="match status" value="1"/>
</dbReference>
<gene>
    <name evidence="1" type="ORF">IHE70_39675</name>
</gene>
<dbReference type="Proteomes" id="UP000661025">
    <property type="component" value="Unassembled WGS sequence"/>
</dbReference>
<dbReference type="RefSeq" id="WP_086804449.1">
    <property type="nucleotide sequence ID" value="NZ_CP119182.1"/>
</dbReference>
<proteinExistence type="predicted"/>
<organism evidence="1 2">
    <name type="scientific">Streptomyces caniscabiei</name>
    <dbReference type="NCBI Taxonomy" id="2746961"/>
    <lineage>
        <taxon>Bacteria</taxon>
        <taxon>Bacillati</taxon>
        <taxon>Actinomycetota</taxon>
        <taxon>Actinomycetes</taxon>
        <taxon>Kitasatosporales</taxon>
        <taxon>Streptomycetaceae</taxon>
        <taxon>Streptomyces</taxon>
    </lineage>
</organism>
<dbReference type="GeneID" id="79931636"/>
<protein>
    <submittedName>
        <fullName evidence="1">SUKH-3 domain-containing protein</fullName>
    </submittedName>
</protein>
<accession>A0A927LAM3</accession>
<comment type="caution">
    <text evidence="1">The sequence shown here is derived from an EMBL/GenBank/DDBJ whole genome shotgun (WGS) entry which is preliminary data.</text>
</comment>
<evidence type="ECO:0000313" key="2">
    <source>
        <dbReference type="Proteomes" id="UP000661025"/>
    </source>
</evidence>
<dbReference type="AlphaFoldDB" id="A0A927LAM3"/>
<dbReference type="EMBL" id="JACYXT010000024">
    <property type="protein sequence ID" value="MBD9729200.1"/>
    <property type="molecule type" value="Genomic_DNA"/>
</dbReference>
<name>A0A927LAM3_9ACTN</name>
<evidence type="ECO:0000313" key="1">
    <source>
        <dbReference type="EMBL" id="MBD9729200.1"/>
    </source>
</evidence>
<dbReference type="InterPro" id="IPR025850">
    <property type="entry name" value="SUKH-3"/>
</dbReference>